<dbReference type="EMBL" id="JABMIG020000167">
    <property type="protein sequence ID" value="KAL3787864.1"/>
    <property type="molecule type" value="Genomic_DNA"/>
</dbReference>
<dbReference type="Proteomes" id="UP001516023">
    <property type="component" value="Unassembled WGS sequence"/>
</dbReference>
<evidence type="ECO:0000313" key="2">
    <source>
        <dbReference type="Proteomes" id="UP001516023"/>
    </source>
</evidence>
<dbReference type="AlphaFoldDB" id="A0ABD3PJL6"/>
<gene>
    <name evidence="1" type="ORF">HJC23_000406</name>
</gene>
<proteinExistence type="predicted"/>
<comment type="caution">
    <text evidence="1">The sequence shown here is derived from an EMBL/GenBank/DDBJ whole genome shotgun (WGS) entry which is preliminary data.</text>
</comment>
<organism evidence="1 2">
    <name type="scientific">Cyclotella cryptica</name>
    <dbReference type="NCBI Taxonomy" id="29204"/>
    <lineage>
        <taxon>Eukaryota</taxon>
        <taxon>Sar</taxon>
        <taxon>Stramenopiles</taxon>
        <taxon>Ochrophyta</taxon>
        <taxon>Bacillariophyta</taxon>
        <taxon>Coscinodiscophyceae</taxon>
        <taxon>Thalassiosirophycidae</taxon>
        <taxon>Stephanodiscales</taxon>
        <taxon>Stephanodiscaceae</taxon>
        <taxon>Cyclotella</taxon>
    </lineage>
</organism>
<accession>A0ABD3PJL6</accession>
<protein>
    <submittedName>
        <fullName evidence="1">Uncharacterized protein</fullName>
    </submittedName>
</protein>
<evidence type="ECO:0000313" key="1">
    <source>
        <dbReference type="EMBL" id="KAL3787864.1"/>
    </source>
</evidence>
<reference evidence="1 2" key="1">
    <citation type="journal article" date="2020" name="G3 (Bethesda)">
        <title>Improved Reference Genome for Cyclotella cryptica CCMP332, a Model for Cell Wall Morphogenesis, Salinity Adaptation, and Lipid Production in Diatoms (Bacillariophyta).</title>
        <authorList>
            <person name="Roberts W.R."/>
            <person name="Downey K.M."/>
            <person name="Ruck E.C."/>
            <person name="Traller J.C."/>
            <person name="Alverson A.J."/>
        </authorList>
    </citation>
    <scope>NUCLEOTIDE SEQUENCE [LARGE SCALE GENOMIC DNA]</scope>
    <source>
        <strain evidence="1 2">CCMP332</strain>
    </source>
</reference>
<feature type="non-terminal residue" evidence="1">
    <location>
        <position position="1"/>
    </location>
</feature>
<name>A0ABD3PJL6_9STRA</name>
<sequence length="123" mass="13932">PSPPRLQFICDTIPSLPRPRRYRSSRETVITLRHLPPLPPAAKVYEQKDKAFLSSPAAKILKQSRNEMSSYLSARILKQSRDVYIQLSTSTSERRTLATRPPIALLSPSLFPSCVDIEAVKTW</sequence>
<keyword evidence="2" id="KW-1185">Reference proteome</keyword>